<gene>
    <name evidence="1" type="ORF">SORDD21_00773</name>
</gene>
<comment type="caution">
    <text evidence="1">The sequence shown here is derived from an EMBL/GenBank/DDBJ whole genome shotgun (WGS) entry which is preliminary data.</text>
</comment>
<organism evidence="1 2">
    <name type="scientific">Streptococcus oralis</name>
    <dbReference type="NCBI Taxonomy" id="1303"/>
    <lineage>
        <taxon>Bacteria</taxon>
        <taxon>Bacillati</taxon>
        <taxon>Bacillota</taxon>
        <taxon>Bacilli</taxon>
        <taxon>Lactobacillales</taxon>
        <taxon>Streptococcaceae</taxon>
        <taxon>Streptococcus</taxon>
    </lineage>
</organism>
<name>A0A139PMG4_STROR</name>
<sequence length="41" mass="4786">MEAVFQPLVLGEKHEIFNTQYPQLDGERSRRKIPALAPRYS</sequence>
<protein>
    <submittedName>
        <fullName evidence="1">Uncharacterized protein</fullName>
    </submittedName>
</protein>
<dbReference type="Proteomes" id="UP000070053">
    <property type="component" value="Unassembled WGS sequence"/>
</dbReference>
<dbReference type="AlphaFoldDB" id="A0A139PMG4"/>
<accession>A0A139PMG4</accession>
<evidence type="ECO:0000313" key="1">
    <source>
        <dbReference type="EMBL" id="KXT91495.1"/>
    </source>
</evidence>
<dbReference type="EMBL" id="LQZP01000211">
    <property type="protein sequence ID" value="KXT91495.1"/>
    <property type="molecule type" value="Genomic_DNA"/>
</dbReference>
<reference evidence="1 2" key="1">
    <citation type="submission" date="2016-01" db="EMBL/GenBank/DDBJ databases">
        <title>Highly variable Streptococcus oralis are common among viridans streptococci isolated from primates.</title>
        <authorList>
            <person name="Denapaite D."/>
            <person name="Rieger M."/>
            <person name="Koendgen S."/>
            <person name="Brueckner R."/>
            <person name="Ochigava I."/>
            <person name="Kappeler P."/>
            <person name="Maetz-Rensing K."/>
            <person name="Leendertz F."/>
            <person name="Hakenbeck R."/>
        </authorList>
    </citation>
    <scope>NUCLEOTIDE SEQUENCE [LARGE SCALE GENOMIC DNA]</scope>
    <source>
        <strain evidence="1 2">DD21</strain>
    </source>
</reference>
<evidence type="ECO:0000313" key="2">
    <source>
        <dbReference type="Proteomes" id="UP000070053"/>
    </source>
</evidence>
<proteinExistence type="predicted"/>